<reference evidence="1 2" key="1">
    <citation type="submission" date="2019-05" db="EMBL/GenBank/DDBJ databases">
        <title>Another draft genome of Portunus trituberculatus and its Hox gene families provides insights of decapod evolution.</title>
        <authorList>
            <person name="Jeong J.-H."/>
            <person name="Song I."/>
            <person name="Kim S."/>
            <person name="Choi T."/>
            <person name="Kim D."/>
            <person name="Ryu S."/>
            <person name="Kim W."/>
        </authorList>
    </citation>
    <scope>NUCLEOTIDE SEQUENCE [LARGE SCALE GENOMIC DNA]</scope>
    <source>
        <tissue evidence="1">Muscle</tissue>
    </source>
</reference>
<evidence type="ECO:0000313" key="1">
    <source>
        <dbReference type="EMBL" id="MPC83686.1"/>
    </source>
</evidence>
<proteinExistence type="predicted"/>
<organism evidence="1 2">
    <name type="scientific">Portunus trituberculatus</name>
    <name type="common">Swimming crab</name>
    <name type="synonym">Neptunus trituberculatus</name>
    <dbReference type="NCBI Taxonomy" id="210409"/>
    <lineage>
        <taxon>Eukaryota</taxon>
        <taxon>Metazoa</taxon>
        <taxon>Ecdysozoa</taxon>
        <taxon>Arthropoda</taxon>
        <taxon>Crustacea</taxon>
        <taxon>Multicrustacea</taxon>
        <taxon>Malacostraca</taxon>
        <taxon>Eumalacostraca</taxon>
        <taxon>Eucarida</taxon>
        <taxon>Decapoda</taxon>
        <taxon>Pleocyemata</taxon>
        <taxon>Brachyura</taxon>
        <taxon>Eubrachyura</taxon>
        <taxon>Portunoidea</taxon>
        <taxon>Portunidae</taxon>
        <taxon>Portuninae</taxon>
        <taxon>Portunus</taxon>
    </lineage>
</organism>
<dbReference type="AlphaFoldDB" id="A0A5B7IQ13"/>
<protein>
    <submittedName>
        <fullName evidence="1">Uncharacterized protein</fullName>
    </submittedName>
</protein>
<dbReference type="Proteomes" id="UP000324222">
    <property type="component" value="Unassembled WGS sequence"/>
</dbReference>
<accession>A0A5B7IQ13</accession>
<gene>
    <name evidence="1" type="ORF">E2C01_078401</name>
</gene>
<comment type="caution">
    <text evidence="1">The sequence shown here is derived from an EMBL/GenBank/DDBJ whole genome shotgun (WGS) entry which is preliminary data.</text>
</comment>
<dbReference type="EMBL" id="VSRR010063168">
    <property type="protein sequence ID" value="MPC83686.1"/>
    <property type="molecule type" value="Genomic_DNA"/>
</dbReference>
<keyword evidence="2" id="KW-1185">Reference proteome</keyword>
<evidence type="ECO:0000313" key="2">
    <source>
        <dbReference type="Proteomes" id="UP000324222"/>
    </source>
</evidence>
<sequence length="66" mass="7267">MCYAEGTQDRQSDECMEHSRLNRRNARDSQCVCGLVTDNATSPTTTITTTTVHVTPGGISLLRLRP</sequence>
<name>A0A5B7IQ13_PORTR</name>